<comment type="similarity">
    <text evidence="1">Belongs to the plant acyltransferase family.</text>
</comment>
<evidence type="ECO:0000313" key="4">
    <source>
        <dbReference type="EMBL" id="KAG8369359.1"/>
    </source>
</evidence>
<gene>
    <name evidence="4" type="ORF">BUALT_Bualt14G0003100</name>
</gene>
<dbReference type="Pfam" id="PF02458">
    <property type="entry name" value="Transferase"/>
    <property type="match status" value="1"/>
</dbReference>
<keyword evidence="2" id="KW-0808">Transferase</keyword>
<evidence type="ECO:0000256" key="1">
    <source>
        <dbReference type="ARBA" id="ARBA00009861"/>
    </source>
</evidence>
<keyword evidence="3" id="KW-0012">Acyltransferase</keyword>
<dbReference type="InterPro" id="IPR023213">
    <property type="entry name" value="CAT-like_dom_sf"/>
</dbReference>
<reference evidence="4" key="1">
    <citation type="submission" date="2019-10" db="EMBL/GenBank/DDBJ databases">
        <authorList>
            <person name="Zhang R."/>
            <person name="Pan Y."/>
            <person name="Wang J."/>
            <person name="Ma R."/>
            <person name="Yu S."/>
        </authorList>
    </citation>
    <scope>NUCLEOTIDE SEQUENCE</scope>
    <source>
        <strain evidence="4">LA-IB0</strain>
        <tissue evidence="4">Leaf</tissue>
    </source>
</reference>
<keyword evidence="5" id="KW-1185">Reference proteome</keyword>
<evidence type="ECO:0000313" key="5">
    <source>
        <dbReference type="Proteomes" id="UP000826271"/>
    </source>
</evidence>
<dbReference type="PANTHER" id="PTHR31623">
    <property type="entry name" value="F21J9.9"/>
    <property type="match status" value="1"/>
</dbReference>
<dbReference type="EMBL" id="WHWC01000014">
    <property type="protein sequence ID" value="KAG8369359.1"/>
    <property type="molecule type" value="Genomic_DNA"/>
</dbReference>
<name>A0AAV6WF44_9LAMI</name>
<evidence type="ECO:0000256" key="3">
    <source>
        <dbReference type="ARBA" id="ARBA00023315"/>
    </source>
</evidence>
<proteinExistence type="inferred from homology"/>
<evidence type="ECO:0000256" key="2">
    <source>
        <dbReference type="ARBA" id="ARBA00022679"/>
    </source>
</evidence>
<protein>
    <submittedName>
        <fullName evidence="4">Uncharacterized protein</fullName>
    </submittedName>
</protein>
<dbReference type="Proteomes" id="UP000826271">
    <property type="component" value="Unassembled WGS sequence"/>
</dbReference>
<dbReference type="PANTHER" id="PTHR31623:SF70">
    <property type="entry name" value="TRANSFERASE, CHLORAMPHENICOL ACETYLTRANSFERASE-LIKE DOMAIN PROTEIN"/>
    <property type="match status" value="1"/>
</dbReference>
<comment type="caution">
    <text evidence="4">The sequence shown here is derived from an EMBL/GenBank/DDBJ whole genome shotgun (WGS) entry which is preliminary data.</text>
</comment>
<dbReference type="Gene3D" id="3.30.559.10">
    <property type="entry name" value="Chloramphenicol acetyltransferase-like domain"/>
    <property type="match status" value="1"/>
</dbReference>
<organism evidence="4 5">
    <name type="scientific">Buddleja alternifolia</name>
    <dbReference type="NCBI Taxonomy" id="168488"/>
    <lineage>
        <taxon>Eukaryota</taxon>
        <taxon>Viridiplantae</taxon>
        <taxon>Streptophyta</taxon>
        <taxon>Embryophyta</taxon>
        <taxon>Tracheophyta</taxon>
        <taxon>Spermatophyta</taxon>
        <taxon>Magnoliopsida</taxon>
        <taxon>eudicotyledons</taxon>
        <taxon>Gunneridae</taxon>
        <taxon>Pentapetalae</taxon>
        <taxon>asterids</taxon>
        <taxon>lamiids</taxon>
        <taxon>Lamiales</taxon>
        <taxon>Scrophulariaceae</taxon>
        <taxon>Buddlejeae</taxon>
        <taxon>Buddleja</taxon>
    </lineage>
</organism>
<sequence length="284" mass="31206">MSISVSHKIVDASSIGTFISAWANANHPSGLKILINPSFDTPSFFPCMNFPDDDLDPEPSRSPDPMIVVKKFLFNKDAITNLRAKFRGGRASRVRLVCALIAKALIGVDRTVQGRSRPCLVAQAVNIRERTSIKALSKHCCGNLVAQAVATTSSKEKEKLLGFEDLVYLIGDAIDKTIAGCHEISSSSSLPSILIDPVIDAFEKIGSGEMNVLWFSDWSKFGFYEEADFGWGKPVWTGIGTMPAEKLTVLMGNKEGDGIEAWVHLNHIYMSHFQQDEDIKLLTT</sequence>
<dbReference type="AlphaFoldDB" id="A0AAV6WF44"/>
<accession>A0AAV6WF44</accession>
<dbReference type="GO" id="GO:0016746">
    <property type="term" value="F:acyltransferase activity"/>
    <property type="evidence" value="ECO:0007669"/>
    <property type="project" value="UniProtKB-KW"/>
</dbReference>